<dbReference type="PANTHER" id="PTHR30336">
    <property type="entry name" value="INNER MEMBRANE PROTEIN, PROBABLE PERMEASE"/>
    <property type="match status" value="1"/>
</dbReference>
<reference evidence="4" key="1">
    <citation type="journal article" date="2019" name="Int. J. Syst. Evol. Microbiol.">
        <title>The Global Catalogue of Microorganisms (GCM) 10K type strain sequencing project: providing services to taxonomists for standard genome sequencing and annotation.</title>
        <authorList>
            <consortium name="The Broad Institute Genomics Platform"/>
            <consortium name="The Broad Institute Genome Sequencing Center for Infectious Disease"/>
            <person name="Wu L."/>
            <person name="Ma J."/>
        </authorList>
    </citation>
    <scope>NUCLEOTIDE SEQUENCE [LARGE SCALE GENOMIC DNA]</scope>
    <source>
        <strain evidence="4">CCUG 63563</strain>
    </source>
</reference>
<evidence type="ECO:0000313" key="3">
    <source>
        <dbReference type="EMBL" id="MFD0944062.1"/>
    </source>
</evidence>
<feature type="transmembrane region" description="Helical" evidence="1">
    <location>
        <begin position="101"/>
        <end position="121"/>
    </location>
</feature>
<dbReference type="InterPro" id="IPR051599">
    <property type="entry name" value="Cell_Envelope_Assoc"/>
</dbReference>
<feature type="transmembrane region" description="Helical" evidence="1">
    <location>
        <begin position="330"/>
        <end position="350"/>
    </location>
</feature>
<keyword evidence="1" id="KW-0812">Transmembrane</keyword>
<keyword evidence="4" id="KW-1185">Reference proteome</keyword>
<proteinExistence type="predicted"/>
<evidence type="ECO:0000256" key="1">
    <source>
        <dbReference type="SAM" id="Phobius"/>
    </source>
</evidence>
<dbReference type="InterPro" id="IPR003848">
    <property type="entry name" value="DUF218"/>
</dbReference>
<sequence length="351" mass="40368">MEFIDYVIYGPTALAFLVFLFSYLHDRRKVSNGFLFLIFLFFALVVLTYAAFTYNSLFLTVIIGIIFLILIFFAIFGGFIIAGASIWNARILIRREGFKTANLLTLLLGIGTISLFFIPLFDWNRLLFPGAQAIVNFGLFIAFYFAFHFVIYLMASFLYHWYRPRYNKDYVIVLGSGLIQGYIVSPLLQSRIFRAIDFYHKQEKATGQPPILVFSGGQGPDEHLSEAEAMRNFAVEQGIPIEQTRMEDQSTTTFENMKFSKALIEEETNGKKYRALFSTNNYHVFRAGIYAKWADFDAQGIGGKTALYYWPNAMLREFIAVVVMHKKNHFIFIAVTALLYVSFLIMSRLLV</sequence>
<dbReference type="Proteomes" id="UP001596976">
    <property type="component" value="Unassembled WGS sequence"/>
</dbReference>
<feature type="transmembrane region" description="Helical" evidence="1">
    <location>
        <begin position="58"/>
        <end position="89"/>
    </location>
</feature>
<dbReference type="EMBL" id="JBHTJF010000034">
    <property type="protein sequence ID" value="MFD0944062.1"/>
    <property type="molecule type" value="Genomic_DNA"/>
</dbReference>
<dbReference type="InterPro" id="IPR014729">
    <property type="entry name" value="Rossmann-like_a/b/a_fold"/>
</dbReference>
<protein>
    <submittedName>
        <fullName evidence="3">YdcF family protein</fullName>
    </submittedName>
</protein>
<evidence type="ECO:0000313" key="4">
    <source>
        <dbReference type="Proteomes" id="UP001596976"/>
    </source>
</evidence>
<accession>A0ABW3H3Y6</accession>
<dbReference type="Gene3D" id="3.40.50.620">
    <property type="entry name" value="HUPs"/>
    <property type="match status" value="1"/>
</dbReference>
<feature type="transmembrane region" description="Helical" evidence="1">
    <location>
        <begin position="33"/>
        <end position="52"/>
    </location>
</feature>
<gene>
    <name evidence="3" type="ORF">ACFQ0V_09930</name>
</gene>
<keyword evidence="1" id="KW-0472">Membrane</keyword>
<comment type="caution">
    <text evidence="3">The sequence shown here is derived from an EMBL/GenBank/DDBJ whole genome shotgun (WGS) entry which is preliminary data.</text>
</comment>
<dbReference type="Pfam" id="PF02698">
    <property type="entry name" value="DUF218"/>
    <property type="match status" value="1"/>
</dbReference>
<evidence type="ECO:0000259" key="2">
    <source>
        <dbReference type="Pfam" id="PF02698"/>
    </source>
</evidence>
<dbReference type="RefSeq" id="WP_381012914.1">
    <property type="nucleotide sequence ID" value="NZ_JBHTJF010000034.1"/>
</dbReference>
<feature type="transmembrane region" description="Helical" evidence="1">
    <location>
        <begin position="6"/>
        <end position="24"/>
    </location>
</feature>
<feature type="transmembrane region" description="Helical" evidence="1">
    <location>
        <begin position="133"/>
        <end position="159"/>
    </location>
</feature>
<dbReference type="PANTHER" id="PTHR30336:SF18">
    <property type="entry name" value="MEMBRANE PROTEIN"/>
    <property type="match status" value="1"/>
</dbReference>
<dbReference type="CDD" id="cd06259">
    <property type="entry name" value="YdcF-like"/>
    <property type="match status" value="1"/>
</dbReference>
<name>A0ABW3H3Y6_9BACL</name>
<keyword evidence="1" id="KW-1133">Transmembrane helix</keyword>
<organism evidence="3 4">
    <name type="scientific">Savagea faecisuis</name>
    <dbReference type="NCBI Taxonomy" id="1274803"/>
    <lineage>
        <taxon>Bacteria</taxon>
        <taxon>Bacillati</taxon>
        <taxon>Bacillota</taxon>
        <taxon>Bacilli</taxon>
        <taxon>Bacillales</taxon>
        <taxon>Caryophanaceae</taxon>
        <taxon>Savagea</taxon>
    </lineage>
</organism>
<feature type="domain" description="DUF218" evidence="2">
    <location>
        <begin position="169"/>
        <end position="319"/>
    </location>
</feature>